<keyword evidence="3" id="KW-1003">Cell membrane</keyword>
<dbReference type="InterPro" id="IPR005115">
    <property type="entry name" value="Gly_transporter"/>
</dbReference>
<dbReference type="RefSeq" id="WP_023979255.1">
    <property type="nucleotide sequence ID" value="NZ_CBLX010000014.1"/>
</dbReference>
<protein>
    <submittedName>
        <fullName evidence="9">Hypothetical transmembrane protein</fullName>
    </submittedName>
</protein>
<dbReference type="Pfam" id="PF03458">
    <property type="entry name" value="Gly_transporter"/>
    <property type="match status" value="2"/>
</dbReference>
<comment type="similarity">
    <text evidence="2">Belongs to the UPF0126 family.</text>
</comment>
<evidence type="ECO:0000256" key="1">
    <source>
        <dbReference type="ARBA" id="ARBA00004651"/>
    </source>
</evidence>
<comment type="caution">
    <text evidence="9">The sequence shown here is derived from an EMBL/GenBank/DDBJ whole genome shotgun (WGS) entry which is preliminary data.</text>
</comment>
<evidence type="ECO:0000256" key="3">
    <source>
        <dbReference type="ARBA" id="ARBA00022475"/>
    </source>
</evidence>
<dbReference type="GO" id="GO:0005886">
    <property type="term" value="C:plasma membrane"/>
    <property type="evidence" value="ECO:0007669"/>
    <property type="project" value="UniProtKB-SubCell"/>
</dbReference>
<accession>A0A060QH35</accession>
<feature type="domain" description="Glycine transporter" evidence="8">
    <location>
        <begin position="103"/>
        <end position="176"/>
    </location>
</feature>
<evidence type="ECO:0000256" key="2">
    <source>
        <dbReference type="ARBA" id="ARBA00008193"/>
    </source>
</evidence>
<keyword evidence="4 7" id="KW-0812">Transmembrane</keyword>
<dbReference type="eggNOG" id="COG2860">
    <property type="taxonomic scope" value="Bacteria"/>
</dbReference>
<feature type="transmembrane region" description="Helical" evidence="7">
    <location>
        <begin position="160"/>
        <end position="176"/>
    </location>
</feature>
<feature type="transmembrane region" description="Helical" evidence="7">
    <location>
        <begin position="70"/>
        <end position="91"/>
    </location>
</feature>
<feature type="transmembrane region" description="Helical" evidence="7">
    <location>
        <begin position="182"/>
        <end position="202"/>
    </location>
</feature>
<evidence type="ECO:0000259" key="8">
    <source>
        <dbReference type="Pfam" id="PF03458"/>
    </source>
</evidence>
<sequence>MSPATLASIHALSASTLSDLDMAGTAVFAISGALVAAKARQNIVTFAFFAAMTGVGGGTLRDLLIGAPVFWMHATAPLAVCLGIALLVWFTPHRFWPERAIDWFDGLGLASYAAYGAAKALAYGIPWLPAAIMGVVTACMGGIIRDVLADLPSIVIRPELYVTAAVFASGLYVGLHELDMPPILAGALAVMMGFGLRGYAILQKVDLPAYRGYDRGNKSN</sequence>
<dbReference type="Proteomes" id="UP000027583">
    <property type="component" value="Unassembled WGS sequence"/>
</dbReference>
<reference evidence="9 10" key="2">
    <citation type="journal article" date="2014" name="PLoS ONE">
        <title>Evolution of mitochondria reconstructed from the energy metabolism of living bacteria.</title>
        <authorList>
            <person name="Degli Esposti M."/>
            <person name="Chouaia B."/>
            <person name="Comandatore F."/>
            <person name="Crotti E."/>
            <person name="Sassera D."/>
            <person name="Lievens P.M."/>
            <person name="Daffonchio D."/>
            <person name="Bandi C."/>
        </authorList>
    </citation>
    <scope>NUCLEOTIDE SEQUENCE [LARGE SCALE GENOMIC DNA]</scope>
    <source>
        <strain evidence="9 10">SF2.1</strain>
    </source>
</reference>
<organism evidence="9 10">
    <name type="scientific">Asaia bogorensis</name>
    <dbReference type="NCBI Taxonomy" id="91915"/>
    <lineage>
        <taxon>Bacteria</taxon>
        <taxon>Pseudomonadati</taxon>
        <taxon>Pseudomonadota</taxon>
        <taxon>Alphaproteobacteria</taxon>
        <taxon>Acetobacterales</taxon>
        <taxon>Acetobacteraceae</taxon>
        <taxon>Asaia</taxon>
    </lineage>
</organism>
<dbReference type="PANTHER" id="PTHR30506:SF3">
    <property type="entry name" value="UPF0126 INNER MEMBRANE PROTEIN YADS-RELATED"/>
    <property type="match status" value="1"/>
</dbReference>
<gene>
    <name evidence="9" type="ORF">ASAP_2175</name>
</gene>
<feature type="transmembrane region" description="Helical" evidence="7">
    <location>
        <begin position="127"/>
        <end position="148"/>
    </location>
</feature>
<evidence type="ECO:0000256" key="4">
    <source>
        <dbReference type="ARBA" id="ARBA00022692"/>
    </source>
</evidence>
<keyword evidence="5 7" id="KW-1133">Transmembrane helix</keyword>
<proteinExistence type="inferred from homology"/>
<reference evidence="9 10" key="1">
    <citation type="journal article" date="2014" name="Genome Biol. Evol.">
        <title>Acetic acid bacteria genomes reveal functional traits for adaptation to life in insect guts.</title>
        <authorList>
            <person name="Chouaia B."/>
            <person name="Gaiarsa S."/>
            <person name="Crotti E."/>
            <person name="Comandatore F."/>
            <person name="Degli Esposti M."/>
            <person name="Ricci I."/>
            <person name="Alma A."/>
            <person name="Favia G."/>
            <person name="Bandi C."/>
            <person name="Daffonchio D."/>
        </authorList>
    </citation>
    <scope>NUCLEOTIDE SEQUENCE [LARGE SCALE GENOMIC DNA]</scope>
    <source>
        <strain evidence="9 10">SF2.1</strain>
    </source>
</reference>
<evidence type="ECO:0000256" key="6">
    <source>
        <dbReference type="ARBA" id="ARBA00023136"/>
    </source>
</evidence>
<feature type="domain" description="Glycine transporter" evidence="8">
    <location>
        <begin position="20"/>
        <end position="91"/>
    </location>
</feature>
<evidence type="ECO:0000313" key="9">
    <source>
        <dbReference type="EMBL" id="CDG40220.1"/>
    </source>
</evidence>
<evidence type="ECO:0000256" key="5">
    <source>
        <dbReference type="ARBA" id="ARBA00022989"/>
    </source>
</evidence>
<dbReference type="AlphaFoldDB" id="A0A060QH35"/>
<evidence type="ECO:0000256" key="7">
    <source>
        <dbReference type="SAM" id="Phobius"/>
    </source>
</evidence>
<dbReference type="EMBL" id="CBLX010000014">
    <property type="protein sequence ID" value="CDG40220.1"/>
    <property type="molecule type" value="Genomic_DNA"/>
</dbReference>
<comment type="subcellular location">
    <subcellularLocation>
        <location evidence="1">Cell membrane</location>
        <topology evidence="1">Multi-pass membrane protein</topology>
    </subcellularLocation>
</comment>
<feature type="transmembrane region" description="Helical" evidence="7">
    <location>
        <begin position="44"/>
        <end position="64"/>
    </location>
</feature>
<keyword evidence="6 7" id="KW-0472">Membrane</keyword>
<name>A0A060QH35_9PROT</name>
<feature type="transmembrane region" description="Helical" evidence="7">
    <location>
        <begin position="20"/>
        <end position="37"/>
    </location>
</feature>
<evidence type="ECO:0000313" key="10">
    <source>
        <dbReference type="Proteomes" id="UP000027583"/>
    </source>
</evidence>
<dbReference type="PANTHER" id="PTHR30506">
    <property type="entry name" value="INNER MEMBRANE PROTEIN"/>
    <property type="match status" value="1"/>
</dbReference>